<organism evidence="4 5">
    <name type="scientific">Companilactobacillus mishanensis</name>
    <dbReference type="NCBI Taxonomy" id="2486008"/>
    <lineage>
        <taxon>Bacteria</taxon>
        <taxon>Bacillati</taxon>
        <taxon>Bacillota</taxon>
        <taxon>Bacilli</taxon>
        <taxon>Lactobacillales</taxon>
        <taxon>Lactobacillaceae</taxon>
        <taxon>Companilactobacillus</taxon>
    </lineage>
</organism>
<comment type="caution">
    <text evidence="4">The sequence shown here is derived from an EMBL/GenBank/DDBJ whole genome shotgun (WGS) entry which is preliminary data.</text>
</comment>
<dbReference type="InterPro" id="IPR010317">
    <property type="entry name" value="WxLIP_PGBD"/>
</dbReference>
<evidence type="ECO:0000313" key="5">
    <source>
        <dbReference type="Proteomes" id="UP000436655"/>
    </source>
</evidence>
<feature type="transmembrane region" description="Helical" evidence="1">
    <location>
        <begin position="353"/>
        <end position="371"/>
    </location>
</feature>
<dbReference type="InterPro" id="IPR021759">
    <property type="entry name" value="WxLIP_HBD"/>
</dbReference>
<sequence>MKKFWLAITFSLIALFGVFFGGQTIANAESLKFTVSAVQPDSQIDKKTTYFDMLVKPNEDQNLTVKITNSDKKAHKYRVSINRAGTNSNGVIDYSTHGVKPDKSLKNNVESLVPAPTTVTVPAQTTQDYNFTLKTPAKDFGGVILGGVRVQQVSQDSSSKKKGVSIRNKFAYVIGLQLHSNEDYVAPDMKLLGVKAKQMNYRNYVTANLQNTKPTIMHYLVVNAKVHTQGKKDKVLSVKKTNMSMAPNSNFDFPIGTNGKALKAGKYTLVLDAKAEKGRYHWHFTKNFVITDKTANKLNKSAVDQEQGPNYFIWILVAIIIVIILLGIIIYLNQKNQKKRALSQIVLVRLFRAFTTPFMVWFFYAMISLILTKKLWRLRNP</sequence>
<keyword evidence="5" id="KW-1185">Reference proteome</keyword>
<dbReference type="Pfam" id="PF06030">
    <property type="entry name" value="WxLIP_PGBD"/>
    <property type="match status" value="1"/>
</dbReference>
<evidence type="ECO:0000313" key="4">
    <source>
        <dbReference type="EMBL" id="MQS45996.1"/>
    </source>
</evidence>
<evidence type="ECO:0000259" key="2">
    <source>
        <dbReference type="Pfam" id="PF06030"/>
    </source>
</evidence>
<feature type="domain" description="WxL Interacting Protein peptidoglycan binding" evidence="2">
    <location>
        <begin position="33"/>
        <end position="151"/>
    </location>
</feature>
<dbReference type="Pfam" id="PF11797">
    <property type="entry name" value="WxLIP_HBD"/>
    <property type="match status" value="1"/>
</dbReference>
<evidence type="ECO:0000256" key="1">
    <source>
        <dbReference type="SAM" id="Phobius"/>
    </source>
</evidence>
<accession>A0ABW9P9K7</accession>
<gene>
    <name evidence="4" type="ORF">FHL03_10915</name>
</gene>
<dbReference type="EMBL" id="VDFN01000016">
    <property type="protein sequence ID" value="MQS45996.1"/>
    <property type="molecule type" value="Genomic_DNA"/>
</dbReference>
<keyword evidence="1" id="KW-0472">Membrane</keyword>
<feature type="transmembrane region" description="Helical" evidence="1">
    <location>
        <begin position="311"/>
        <end position="332"/>
    </location>
</feature>
<dbReference type="Proteomes" id="UP000436655">
    <property type="component" value="Unassembled WGS sequence"/>
</dbReference>
<keyword evidence="1" id="KW-1133">Transmembrane helix</keyword>
<evidence type="ECO:0000259" key="3">
    <source>
        <dbReference type="Pfam" id="PF11797"/>
    </source>
</evidence>
<keyword evidence="1" id="KW-0812">Transmembrane</keyword>
<reference evidence="4 5" key="1">
    <citation type="journal article" date="2019" name="Syst. Appl. Microbiol.">
        <title>Polyphasic characterization of two novel Lactobacillus spp. isolated from blown salami packages: Description of Lactobacillus halodurans sp. nov. and Lactobacillus salsicarnum sp. nov.</title>
        <authorList>
            <person name="Schuster J.A."/>
            <person name="Klingl A."/>
            <person name="Vogel R.F."/>
            <person name="Ehrmann M.A."/>
        </authorList>
    </citation>
    <scope>NUCLEOTIDE SEQUENCE [LARGE SCALE GENOMIC DNA]</scope>
    <source>
        <strain evidence="4 5">TMW 1.2098</strain>
    </source>
</reference>
<protein>
    <submittedName>
        <fullName evidence="4">DUF916 and DUF3324 domain-containing protein</fullName>
    </submittedName>
</protein>
<feature type="domain" description="WxL Interacting Protein host binding" evidence="3">
    <location>
        <begin position="161"/>
        <end position="300"/>
    </location>
</feature>
<proteinExistence type="predicted"/>
<name>A0ABW9P9K7_9LACO</name>
<dbReference type="RefSeq" id="WP_153494408.1">
    <property type="nucleotide sequence ID" value="NZ_VDFN01000016.1"/>
</dbReference>